<proteinExistence type="predicted"/>
<dbReference type="AlphaFoldDB" id="A0A167CJA8"/>
<name>A0A167CJA8_9BACL</name>
<keyword evidence="2" id="KW-1185">Reference proteome</keyword>
<dbReference type="Pfam" id="PF14398">
    <property type="entry name" value="ATPgrasp_YheCD"/>
    <property type="match status" value="1"/>
</dbReference>
<sequence>MKYTSASIKSKWVKTNWILKHPDLRKHVPQTLLFNKKNLISMFASYSTVYFKPTGGSGGFNVIRMKRIKKGYQIQVNTVKSTYESIDRLYDKLCRYASNKSYLLQKGIKLASTNSKPFDIRVMVQKTNKGAWISSSIFTKIGKKEKVATNYNQGGKIGYFYETMSGAGYHKDEIQRMETKLKKMGVTVGNHFDRQIKGFRELGLDVALDPKGESWILEVNTRPQFYPLKMMKDKKAYQQIISYAKQYGRYK</sequence>
<evidence type="ECO:0008006" key="3">
    <source>
        <dbReference type="Google" id="ProtNLM"/>
    </source>
</evidence>
<comment type="caution">
    <text evidence="1">The sequence shown here is derived from an EMBL/GenBank/DDBJ whole genome shotgun (WGS) entry which is preliminary data.</text>
</comment>
<protein>
    <recommendedName>
        <fullName evidence="3">ATP-grasp domain-containing protein</fullName>
    </recommendedName>
</protein>
<accession>A0A167CJA8</accession>
<reference evidence="1 2" key="1">
    <citation type="submission" date="2016-02" db="EMBL/GenBank/DDBJ databases">
        <title>Paenibacillus sp. LPB0068, isolated from Crassostrea gigas.</title>
        <authorList>
            <person name="Shin S.-K."/>
            <person name="Yi H."/>
        </authorList>
    </citation>
    <scope>NUCLEOTIDE SEQUENCE [LARGE SCALE GENOMIC DNA]</scope>
    <source>
        <strain evidence="1 2">LPB0068</strain>
    </source>
</reference>
<dbReference type="SUPFAM" id="SSF56059">
    <property type="entry name" value="Glutathione synthetase ATP-binding domain-like"/>
    <property type="match status" value="1"/>
</dbReference>
<dbReference type="Gene3D" id="3.30.470.20">
    <property type="entry name" value="ATP-grasp fold, B domain"/>
    <property type="match status" value="1"/>
</dbReference>
<organism evidence="1 2">
    <name type="scientific">Paenibacillus crassostreae</name>
    <dbReference type="NCBI Taxonomy" id="1763538"/>
    <lineage>
        <taxon>Bacteria</taxon>
        <taxon>Bacillati</taxon>
        <taxon>Bacillota</taxon>
        <taxon>Bacilli</taxon>
        <taxon>Bacillales</taxon>
        <taxon>Paenibacillaceae</taxon>
        <taxon>Paenibacillus</taxon>
    </lineage>
</organism>
<dbReference type="RefSeq" id="WP_068659264.1">
    <property type="nucleotide sequence ID" value="NZ_CP017770.1"/>
</dbReference>
<dbReference type="KEGG" id="pcx:LPB68_05985"/>
<dbReference type="STRING" id="1763538.LPB68_05985"/>
<dbReference type="EMBL" id="LSFN01000025">
    <property type="protein sequence ID" value="OAB73262.1"/>
    <property type="molecule type" value="Genomic_DNA"/>
</dbReference>
<evidence type="ECO:0000313" key="1">
    <source>
        <dbReference type="EMBL" id="OAB73262.1"/>
    </source>
</evidence>
<evidence type="ECO:0000313" key="2">
    <source>
        <dbReference type="Proteomes" id="UP000077134"/>
    </source>
</evidence>
<dbReference type="OrthoDB" id="7869153at2"/>
<gene>
    <name evidence="1" type="ORF">PNBC_14305</name>
</gene>
<dbReference type="Proteomes" id="UP000077134">
    <property type="component" value="Unassembled WGS sequence"/>
</dbReference>
<dbReference type="InterPro" id="IPR026838">
    <property type="entry name" value="YheC/D"/>
</dbReference>